<organism evidence="2 3">
    <name type="scientific">Actinacidiphila oryziradicis</name>
    <dbReference type="NCBI Taxonomy" id="2571141"/>
    <lineage>
        <taxon>Bacteria</taxon>
        <taxon>Bacillati</taxon>
        <taxon>Actinomycetota</taxon>
        <taxon>Actinomycetes</taxon>
        <taxon>Kitasatosporales</taxon>
        <taxon>Streptomycetaceae</taxon>
        <taxon>Actinacidiphila</taxon>
    </lineage>
</organism>
<dbReference type="Proteomes" id="UP000305778">
    <property type="component" value="Unassembled WGS sequence"/>
</dbReference>
<comment type="caution">
    <text evidence="2">The sequence shown here is derived from an EMBL/GenBank/DDBJ whole genome shotgun (WGS) entry which is preliminary data.</text>
</comment>
<dbReference type="AlphaFoldDB" id="A0A4V5N046"/>
<sequence>MFTLWRRRAALMETTAEAVGRTIDGYLRADFPWYALDEAFTGHRWLTPPGISAEGTTEHGAVGHGDEPSVKVDDTPDTRRFTIVVSVAPRPLRRSTDGTGTIEATSVATAAWLAGSGLLSCTWPTHMERHLREDWLEQQTAIAWELADDLSGPGWSSLTLPVNGEPTPFRYRESEYGWVLAGTARGAHLGAYGRGISAYGLGLAVVKDIAAHDG</sequence>
<dbReference type="OrthoDB" id="4257491at2"/>
<evidence type="ECO:0000313" key="3">
    <source>
        <dbReference type="Proteomes" id="UP000305778"/>
    </source>
</evidence>
<evidence type="ECO:0000313" key="2">
    <source>
        <dbReference type="EMBL" id="TKA10619.1"/>
    </source>
</evidence>
<gene>
    <name evidence="2" type="ORF">FCI23_16740</name>
</gene>
<keyword evidence="3" id="KW-1185">Reference proteome</keyword>
<dbReference type="EMBL" id="SUMC01000013">
    <property type="protein sequence ID" value="TKA10619.1"/>
    <property type="molecule type" value="Genomic_DNA"/>
</dbReference>
<protein>
    <submittedName>
        <fullName evidence="2">Uncharacterized protein</fullName>
    </submittedName>
</protein>
<feature type="compositionally biased region" description="Basic and acidic residues" evidence="1">
    <location>
        <begin position="64"/>
        <end position="74"/>
    </location>
</feature>
<feature type="region of interest" description="Disordered" evidence="1">
    <location>
        <begin position="50"/>
        <end position="74"/>
    </location>
</feature>
<proteinExistence type="predicted"/>
<accession>A0A4V5N046</accession>
<reference evidence="2 3" key="1">
    <citation type="submission" date="2019-04" db="EMBL/GenBank/DDBJ databases">
        <title>Streptomyces oryziradicis sp. nov., a novel actinomycete isolated from rhizosphere soil of rice (Oryza sativa L.).</title>
        <authorList>
            <person name="Li C."/>
        </authorList>
    </citation>
    <scope>NUCLEOTIDE SEQUENCE [LARGE SCALE GENOMIC DNA]</scope>
    <source>
        <strain evidence="2 3">NEAU-C40</strain>
    </source>
</reference>
<name>A0A4V5N046_9ACTN</name>
<evidence type="ECO:0000256" key="1">
    <source>
        <dbReference type="SAM" id="MobiDB-lite"/>
    </source>
</evidence>